<dbReference type="GO" id="GO:0046872">
    <property type="term" value="F:metal ion binding"/>
    <property type="evidence" value="ECO:0007669"/>
    <property type="project" value="UniProtKB-KW"/>
</dbReference>
<evidence type="ECO:0000256" key="1">
    <source>
        <dbReference type="ARBA" id="ARBA00010716"/>
    </source>
</evidence>
<sequence length="371" mass="40101">MLAIQNSKFYTQGKLQIDAVLLLSDGRIKEVITGSIPEEYEVYDAGGALLAPGFLDLQIYGSGGNLFSAFPTVETLKQMDDDLAAKGTVGFLVCVATNSPEIVREAIAAAKIYMPRARGFLGLHLEGPFLNPARLGAHVAEYVHPATLDEVRELIGGSEEVVKMMTVAYELQDKSVIDYLLEQGIVLSLGHSDATFEQANDAYAAGFKTTTHLFNAMPSIHHRSPNLPSAVLLHPTAMASIIADGAHVDFNIVKLAYRLMQGRLFLITDAVTACNVGPYQHQLRGSRYTTPEGTISGSNITLLDAVSNCVNRCDIPLPEALKMATELPAKLMGLSSDYGMIAKGQLASFVLLDDDLNLKQVFIKGLQFDPV</sequence>
<evidence type="ECO:0000256" key="6">
    <source>
        <dbReference type="PIRSR" id="PIRSR038994-1"/>
    </source>
</evidence>
<dbReference type="PANTHER" id="PTHR11113">
    <property type="entry name" value="N-ACETYLGLUCOSAMINE-6-PHOSPHATE DEACETYLASE"/>
    <property type="match status" value="1"/>
</dbReference>
<keyword evidence="4 5" id="KW-0119">Carbohydrate metabolism</keyword>
<feature type="domain" description="Amidohydrolase-related" evidence="9">
    <location>
        <begin position="50"/>
        <end position="365"/>
    </location>
</feature>
<comment type="caution">
    <text evidence="10">The sequence shown here is derived from an EMBL/GenBank/DDBJ whole genome shotgun (WGS) entry which is preliminary data.</text>
</comment>
<keyword evidence="11" id="KW-1185">Reference proteome</keyword>
<keyword evidence="3 5" id="KW-0378">Hydrolase</keyword>
<dbReference type="InterPro" id="IPR011059">
    <property type="entry name" value="Metal-dep_hydrolase_composite"/>
</dbReference>
<evidence type="ECO:0000259" key="9">
    <source>
        <dbReference type="Pfam" id="PF01979"/>
    </source>
</evidence>
<dbReference type="InterPro" id="IPR003764">
    <property type="entry name" value="GlcNAc_6-P_deAcase"/>
</dbReference>
<evidence type="ECO:0000256" key="2">
    <source>
        <dbReference type="ARBA" id="ARBA00022723"/>
    </source>
</evidence>
<dbReference type="Proteomes" id="UP000028007">
    <property type="component" value="Unassembled WGS sequence"/>
</dbReference>
<feature type="binding site" evidence="7">
    <location>
        <begin position="215"/>
        <end position="216"/>
    </location>
    <ligand>
        <name>substrate</name>
    </ligand>
</feature>
<dbReference type="Gene3D" id="2.30.40.10">
    <property type="entry name" value="Urease, subunit C, domain 1"/>
    <property type="match status" value="1"/>
</dbReference>
<dbReference type="eggNOG" id="COG1820">
    <property type="taxonomic scope" value="Bacteria"/>
</dbReference>
<protein>
    <submittedName>
        <fullName evidence="10">N-acetylglucosamine-6-phosphate deacetylase</fullName>
    </submittedName>
</protein>
<dbReference type="SUPFAM" id="SSF51338">
    <property type="entry name" value="Composite domain of metallo-dependent hydrolases"/>
    <property type="match status" value="1"/>
</dbReference>
<accession>A0A081PL98</accession>
<organism evidence="10 11">
    <name type="scientific">Pedobacter antarcticus 4BY</name>
    <dbReference type="NCBI Taxonomy" id="1358423"/>
    <lineage>
        <taxon>Bacteria</taxon>
        <taxon>Pseudomonadati</taxon>
        <taxon>Bacteroidota</taxon>
        <taxon>Sphingobacteriia</taxon>
        <taxon>Sphingobacteriales</taxon>
        <taxon>Sphingobacteriaceae</taxon>
        <taxon>Pedobacter</taxon>
    </lineage>
</organism>
<evidence type="ECO:0000313" key="11">
    <source>
        <dbReference type="Proteomes" id="UP000028007"/>
    </source>
</evidence>
<dbReference type="Pfam" id="PF01979">
    <property type="entry name" value="Amidohydro_1"/>
    <property type="match status" value="1"/>
</dbReference>
<dbReference type="InterPro" id="IPR006680">
    <property type="entry name" value="Amidohydro-rel"/>
</dbReference>
<feature type="binding site" evidence="7">
    <location>
        <position position="223"/>
    </location>
    <ligand>
        <name>substrate</name>
    </ligand>
</feature>
<evidence type="ECO:0000313" key="10">
    <source>
        <dbReference type="EMBL" id="KEQ31471.1"/>
    </source>
</evidence>
<dbReference type="AlphaFoldDB" id="A0A081PL98"/>
<dbReference type="InterPro" id="IPR032466">
    <property type="entry name" value="Metal_Hydrolase"/>
</dbReference>
<proteinExistence type="inferred from homology"/>
<evidence type="ECO:0000256" key="3">
    <source>
        <dbReference type="ARBA" id="ARBA00022801"/>
    </source>
</evidence>
<feature type="binding site" evidence="7">
    <location>
        <position position="247"/>
    </location>
    <ligand>
        <name>substrate</name>
    </ligand>
</feature>
<reference evidence="10 11" key="1">
    <citation type="journal article" date="1992" name="Int. J. Syst. Bacteriol.">
        <title>Sphingobacterium antarcticus sp. nov. a Psychrotrophic Bacterium from the Soils of Schirmacher Oasis, Antarctica.</title>
        <authorList>
            <person name="Shivaji S."/>
            <person name="Ray M.K."/>
            <person name="Rao N.S."/>
            <person name="Saiserr L."/>
            <person name="Jagannadham M.V."/>
            <person name="Kumar G.S."/>
            <person name="Reddy G."/>
            <person name="Bhargava P.M."/>
        </authorList>
    </citation>
    <scope>NUCLEOTIDE SEQUENCE [LARGE SCALE GENOMIC DNA]</scope>
    <source>
        <strain evidence="10 11">4BY</strain>
    </source>
</reference>
<gene>
    <name evidence="10" type="ORF">N180_10800</name>
</gene>
<feature type="binding site" evidence="7">
    <location>
        <position position="137"/>
    </location>
    <ligand>
        <name>substrate</name>
    </ligand>
</feature>
<dbReference type="RefSeq" id="WP_037438066.1">
    <property type="nucleotide sequence ID" value="NZ_JNFF01000015.1"/>
</dbReference>
<dbReference type="GO" id="GO:0006046">
    <property type="term" value="P:N-acetylglucosamine catabolic process"/>
    <property type="evidence" value="ECO:0007669"/>
    <property type="project" value="TreeGrafter"/>
</dbReference>
<feature type="binding site" evidence="8">
    <location>
        <position position="191"/>
    </location>
    <ligand>
        <name>Zn(2+)</name>
        <dbReference type="ChEBI" id="CHEBI:29105"/>
    </ligand>
</feature>
<feature type="binding site" evidence="8">
    <location>
        <position position="212"/>
    </location>
    <ligand>
        <name>Zn(2+)</name>
        <dbReference type="ChEBI" id="CHEBI:29105"/>
    </ligand>
</feature>
<name>A0A081PL98_9SPHI</name>
<evidence type="ECO:0000256" key="7">
    <source>
        <dbReference type="PIRSR" id="PIRSR038994-2"/>
    </source>
</evidence>
<evidence type="ECO:0000256" key="4">
    <source>
        <dbReference type="ARBA" id="ARBA00023277"/>
    </source>
</evidence>
<comment type="cofactor">
    <cofactor evidence="8">
        <name>a divalent metal cation</name>
        <dbReference type="ChEBI" id="CHEBI:60240"/>
    </cofactor>
    <text evidence="8">Binds 1 divalent metal cation per subunit.</text>
</comment>
<feature type="active site" description="Proton donor/acceptor" evidence="6">
    <location>
        <position position="269"/>
    </location>
</feature>
<feature type="binding site" evidence="8">
    <location>
        <position position="126"/>
    </location>
    <ligand>
        <name>Zn(2+)</name>
        <dbReference type="ChEBI" id="CHEBI:29105"/>
    </ligand>
</feature>
<dbReference type="SUPFAM" id="SSF51556">
    <property type="entry name" value="Metallo-dependent hydrolases"/>
    <property type="match status" value="1"/>
</dbReference>
<keyword evidence="2 8" id="KW-0479">Metal-binding</keyword>
<dbReference type="Gene3D" id="3.20.20.140">
    <property type="entry name" value="Metal-dependent hydrolases"/>
    <property type="match status" value="1"/>
</dbReference>
<dbReference type="OrthoDB" id="9776488at2"/>
<evidence type="ECO:0000256" key="8">
    <source>
        <dbReference type="PIRSR" id="PIRSR038994-3"/>
    </source>
</evidence>
<comment type="similarity">
    <text evidence="1 5">Belongs to the metallo-dependent hydrolases superfamily. NagA family.</text>
</comment>
<evidence type="ECO:0000256" key="5">
    <source>
        <dbReference type="PIRNR" id="PIRNR038994"/>
    </source>
</evidence>
<dbReference type="PANTHER" id="PTHR11113:SF14">
    <property type="entry name" value="N-ACETYLGLUCOSAMINE-6-PHOSPHATE DEACETYLASE"/>
    <property type="match status" value="1"/>
</dbReference>
<dbReference type="GO" id="GO:0008448">
    <property type="term" value="F:N-acetylglucosamine-6-phosphate deacetylase activity"/>
    <property type="evidence" value="ECO:0007669"/>
    <property type="project" value="InterPro"/>
</dbReference>
<feature type="binding site" evidence="7">
    <location>
        <begin position="295"/>
        <end position="297"/>
    </location>
    <ligand>
        <name>substrate</name>
    </ligand>
</feature>
<dbReference type="EMBL" id="JNFF01000015">
    <property type="protein sequence ID" value="KEQ31471.1"/>
    <property type="molecule type" value="Genomic_DNA"/>
</dbReference>
<dbReference type="NCBIfam" id="TIGR00221">
    <property type="entry name" value="nagA"/>
    <property type="match status" value="1"/>
</dbReference>
<dbReference type="PIRSF" id="PIRSF038994">
    <property type="entry name" value="NagA"/>
    <property type="match status" value="1"/>
</dbReference>